<dbReference type="Proteomes" id="UP000249417">
    <property type="component" value="Unassembled WGS sequence"/>
</dbReference>
<dbReference type="EMBL" id="QFQB01000019">
    <property type="protein sequence ID" value="PZQ46944.1"/>
    <property type="molecule type" value="Genomic_DNA"/>
</dbReference>
<evidence type="ECO:0000313" key="7">
    <source>
        <dbReference type="Proteomes" id="UP000249417"/>
    </source>
</evidence>
<proteinExistence type="predicted"/>
<dbReference type="Pfam" id="PF13432">
    <property type="entry name" value="TPR_16"/>
    <property type="match status" value="2"/>
</dbReference>
<sequence length="317" mass="34235">MTSVLRGIFLASISVTVLALGACSTTGGDPNSSDPAASSRVNSILERAAREARASGNKTEALALLDQMYQRNPDDAAVATSYAQALRDDEQLNSARQVVQPFAQGKNPYPDAVVELSMVQLALGQYKEAELTSRRAVELDPKSGRAYLALGTALDAQNYHEQAEVAFRKGIDQWKGDPAPIMNNLALNLASQNKLDQAIDMLQKAQAISPGRMELERNLRIITTLKEGADDFLVNKQRAAFTLAPKPNASTEKTTTTTTVTEKTVTKKTDDAANKQLPPVAKEVTIKKETKPEKVDSAAAKKTNVRGSTQSFNKSND</sequence>
<gene>
    <name evidence="6" type="ORF">DI551_04115</name>
</gene>
<keyword evidence="2 3" id="KW-0802">TPR repeat</keyword>
<dbReference type="SUPFAM" id="SSF48452">
    <property type="entry name" value="TPR-like"/>
    <property type="match status" value="1"/>
</dbReference>
<protein>
    <submittedName>
        <fullName evidence="6">Uncharacterized protein</fullName>
    </submittedName>
</protein>
<dbReference type="InterPro" id="IPR051685">
    <property type="entry name" value="Ycf3/AcsC/BcsC/TPR_MFPF"/>
</dbReference>
<feature type="compositionally biased region" description="Basic and acidic residues" evidence="4">
    <location>
        <begin position="284"/>
        <end position="296"/>
    </location>
</feature>
<comment type="caution">
    <text evidence="6">The sequence shown here is derived from an EMBL/GenBank/DDBJ whole genome shotgun (WGS) entry which is preliminary data.</text>
</comment>
<feature type="region of interest" description="Disordered" evidence="4">
    <location>
        <begin position="246"/>
        <end position="317"/>
    </location>
</feature>
<reference evidence="6 7" key="1">
    <citation type="submission" date="2017-08" db="EMBL/GenBank/DDBJ databases">
        <title>Infants hospitalized years apart are colonized by the same room-sourced microbial strains.</title>
        <authorList>
            <person name="Brooks B."/>
            <person name="Olm M.R."/>
            <person name="Firek B.A."/>
            <person name="Baker R."/>
            <person name="Thomas B.C."/>
            <person name="Morowitz M.J."/>
            <person name="Banfield J.F."/>
        </authorList>
    </citation>
    <scope>NUCLEOTIDE SEQUENCE [LARGE SCALE GENOMIC DNA]</scope>
    <source>
        <strain evidence="6">S2_005_002_R2_29</strain>
    </source>
</reference>
<dbReference type="PANTHER" id="PTHR44943">
    <property type="entry name" value="CELLULOSE SYNTHASE OPERON PROTEIN C"/>
    <property type="match status" value="1"/>
</dbReference>
<feature type="repeat" description="TPR" evidence="3">
    <location>
        <begin position="179"/>
        <end position="212"/>
    </location>
</feature>
<accession>A0A2W5N1J7</accession>
<dbReference type="PROSITE" id="PS50005">
    <property type="entry name" value="TPR"/>
    <property type="match status" value="2"/>
</dbReference>
<feature type="compositionally biased region" description="Basic and acidic residues" evidence="4">
    <location>
        <begin position="264"/>
        <end position="273"/>
    </location>
</feature>
<evidence type="ECO:0000256" key="4">
    <source>
        <dbReference type="SAM" id="MobiDB-lite"/>
    </source>
</evidence>
<organism evidence="6 7">
    <name type="scientific">Micavibrio aeruginosavorus</name>
    <dbReference type="NCBI Taxonomy" id="349221"/>
    <lineage>
        <taxon>Bacteria</taxon>
        <taxon>Pseudomonadati</taxon>
        <taxon>Bdellovibrionota</taxon>
        <taxon>Bdellovibrionia</taxon>
        <taxon>Bdellovibrionales</taxon>
        <taxon>Pseudobdellovibrionaceae</taxon>
        <taxon>Micavibrio</taxon>
    </lineage>
</organism>
<evidence type="ECO:0000256" key="5">
    <source>
        <dbReference type="SAM" id="SignalP"/>
    </source>
</evidence>
<dbReference type="InterPro" id="IPR011990">
    <property type="entry name" value="TPR-like_helical_dom_sf"/>
</dbReference>
<dbReference type="PROSITE" id="PS51257">
    <property type="entry name" value="PROKAR_LIPOPROTEIN"/>
    <property type="match status" value="1"/>
</dbReference>
<feature type="signal peptide" evidence="5">
    <location>
        <begin position="1"/>
        <end position="19"/>
    </location>
</feature>
<dbReference type="PANTHER" id="PTHR44943:SF4">
    <property type="entry name" value="TPR REPEAT-CONTAINING PROTEIN MJ0798"/>
    <property type="match status" value="1"/>
</dbReference>
<keyword evidence="1" id="KW-0677">Repeat</keyword>
<keyword evidence="5" id="KW-0732">Signal</keyword>
<name>A0A2W5N1J7_9BACT</name>
<evidence type="ECO:0000313" key="6">
    <source>
        <dbReference type="EMBL" id="PZQ46944.1"/>
    </source>
</evidence>
<dbReference type="AlphaFoldDB" id="A0A2W5N1J7"/>
<dbReference type="Pfam" id="PF13181">
    <property type="entry name" value="TPR_8"/>
    <property type="match status" value="1"/>
</dbReference>
<dbReference type="InterPro" id="IPR019734">
    <property type="entry name" value="TPR_rpt"/>
</dbReference>
<evidence type="ECO:0000256" key="2">
    <source>
        <dbReference type="ARBA" id="ARBA00022803"/>
    </source>
</evidence>
<dbReference type="Gene3D" id="1.25.40.10">
    <property type="entry name" value="Tetratricopeptide repeat domain"/>
    <property type="match status" value="1"/>
</dbReference>
<evidence type="ECO:0000256" key="3">
    <source>
        <dbReference type="PROSITE-ProRule" id="PRU00339"/>
    </source>
</evidence>
<feature type="chain" id="PRO_5016111275" evidence="5">
    <location>
        <begin position="20"/>
        <end position="317"/>
    </location>
</feature>
<feature type="repeat" description="TPR" evidence="3">
    <location>
        <begin position="110"/>
        <end position="143"/>
    </location>
</feature>
<evidence type="ECO:0000256" key="1">
    <source>
        <dbReference type="ARBA" id="ARBA00022737"/>
    </source>
</evidence>
<feature type="compositionally biased region" description="Low complexity" evidence="4">
    <location>
        <begin position="251"/>
        <end position="263"/>
    </location>
</feature>
<feature type="compositionally biased region" description="Polar residues" evidence="4">
    <location>
        <begin position="305"/>
        <end position="317"/>
    </location>
</feature>
<dbReference type="SMART" id="SM00028">
    <property type="entry name" value="TPR"/>
    <property type="match status" value="3"/>
</dbReference>